<feature type="transmembrane region" description="Helical" evidence="1">
    <location>
        <begin position="24"/>
        <end position="46"/>
    </location>
</feature>
<evidence type="ECO:0000256" key="1">
    <source>
        <dbReference type="SAM" id="Phobius"/>
    </source>
</evidence>
<feature type="transmembrane region" description="Helical" evidence="1">
    <location>
        <begin position="52"/>
        <end position="73"/>
    </location>
</feature>
<gene>
    <name evidence="2" type="ORF">SAMN05660991_03235</name>
</gene>
<reference evidence="3" key="1">
    <citation type="submission" date="2016-10" db="EMBL/GenBank/DDBJ databases">
        <authorList>
            <person name="Varghese N."/>
            <person name="Submissions S."/>
        </authorList>
    </citation>
    <scope>NUCLEOTIDE SEQUENCE [LARGE SCALE GENOMIC DNA]</scope>
    <source>
        <strain evidence="3">DSM 45413</strain>
    </source>
</reference>
<keyword evidence="1" id="KW-0472">Membrane</keyword>
<keyword evidence="1" id="KW-0812">Transmembrane</keyword>
<dbReference type="RefSeq" id="WP_091945594.1">
    <property type="nucleotide sequence ID" value="NZ_FOEE01000010.1"/>
</dbReference>
<dbReference type="Proteomes" id="UP000198960">
    <property type="component" value="Unassembled WGS sequence"/>
</dbReference>
<keyword evidence="1" id="KW-1133">Transmembrane helix</keyword>
<accession>A0A1H8V342</accession>
<protein>
    <submittedName>
        <fullName evidence="2">Uncharacterized protein</fullName>
    </submittedName>
</protein>
<keyword evidence="3" id="KW-1185">Reference proteome</keyword>
<evidence type="ECO:0000313" key="2">
    <source>
        <dbReference type="EMBL" id="SEP09653.1"/>
    </source>
</evidence>
<sequence length="172" mass="17615">MRPALDDPATVATLAAYRGGALRWLLGGGVAVVVAVVAGMAAIAIARDTGEPVPFVGLGVVALLLGAPVALAAGGGSLLRARRWSAALAHTPWQPGVLRTGGAAVLSFEPAGSDEPEPVPLRLQSTTSWRVREVQRLDGAEVTAAPVGGGEWVFTADGLGTLIGARELRRRR</sequence>
<evidence type="ECO:0000313" key="3">
    <source>
        <dbReference type="Proteomes" id="UP000198960"/>
    </source>
</evidence>
<organism evidence="2 3">
    <name type="scientific">Trujillonella endophytica</name>
    <dbReference type="NCBI Taxonomy" id="673521"/>
    <lineage>
        <taxon>Bacteria</taxon>
        <taxon>Bacillati</taxon>
        <taxon>Actinomycetota</taxon>
        <taxon>Actinomycetes</taxon>
        <taxon>Geodermatophilales</taxon>
        <taxon>Geodermatophilaceae</taxon>
        <taxon>Trujillonella</taxon>
    </lineage>
</organism>
<dbReference type="EMBL" id="FOEE01000010">
    <property type="protein sequence ID" value="SEP09653.1"/>
    <property type="molecule type" value="Genomic_DNA"/>
</dbReference>
<proteinExistence type="predicted"/>
<dbReference type="OrthoDB" id="5198436at2"/>
<name>A0A1H8V342_9ACTN</name>
<dbReference type="AlphaFoldDB" id="A0A1H8V342"/>
<dbReference type="STRING" id="673521.SAMN05660991_03235"/>